<evidence type="ECO:0000256" key="1">
    <source>
        <dbReference type="SAM" id="MobiDB-lite"/>
    </source>
</evidence>
<evidence type="ECO:0000313" key="3">
    <source>
        <dbReference type="Proteomes" id="UP000521872"/>
    </source>
</evidence>
<organism evidence="2 3">
    <name type="scientific">Agrocybe pediades</name>
    <dbReference type="NCBI Taxonomy" id="84607"/>
    <lineage>
        <taxon>Eukaryota</taxon>
        <taxon>Fungi</taxon>
        <taxon>Dikarya</taxon>
        <taxon>Basidiomycota</taxon>
        <taxon>Agaricomycotina</taxon>
        <taxon>Agaricomycetes</taxon>
        <taxon>Agaricomycetidae</taxon>
        <taxon>Agaricales</taxon>
        <taxon>Agaricineae</taxon>
        <taxon>Strophariaceae</taxon>
        <taxon>Agrocybe</taxon>
    </lineage>
</organism>
<protein>
    <submittedName>
        <fullName evidence="2">Uncharacterized protein</fullName>
    </submittedName>
</protein>
<dbReference type="Proteomes" id="UP000521872">
    <property type="component" value="Unassembled WGS sequence"/>
</dbReference>
<evidence type="ECO:0000313" key="2">
    <source>
        <dbReference type="EMBL" id="KAF4614604.1"/>
    </source>
</evidence>
<sequence length="96" mass="10702">MSTSTRSQLLCPSVIRARPSMSSTKTTGSINLMHPSRSPSLHIPWSKPTPLSNAPETRNSRLDSTHDVEYVPPLASPSNVRHFLMFIPWASLQSCW</sequence>
<dbReference type="AlphaFoldDB" id="A0A8H4QPG4"/>
<dbReference type="EMBL" id="JAACJL010000044">
    <property type="protein sequence ID" value="KAF4614604.1"/>
    <property type="molecule type" value="Genomic_DNA"/>
</dbReference>
<feature type="compositionally biased region" description="Polar residues" evidence="1">
    <location>
        <begin position="20"/>
        <end position="30"/>
    </location>
</feature>
<name>A0A8H4QPG4_9AGAR</name>
<gene>
    <name evidence="2" type="ORF">D9613_003429</name>
</gene>
<comment type="caution">
    <text evidence="2">The sequence shown here is derived from an EMBL/GenBank/DDBJ whole genome shotgun (WGS) entry which is preliminary data.</text>
</comment>
<reference evidence="2 3" key="1">
    <citation type="submission" date="2019-12" db="EMBL/GenBank/DDBJ databases">
        <authorList>
            <person name="Floudas D."/>
            <person name="Bentzer J."/>
            <person name="Ahren D."/>
            <person name="Johansson T."/>
            <person name="Persson P."/>
            <person name="Tunlid A."/>
        </authorList>
    </citation>
    <scope>NUCLEOTIDE SEQUENCE [LARGE SCALE GENOMIC DNA]</scope>
    <source>
        <strain evidence="2 3">CBS 102.39</strain>
    </source>
</reference>
<accession>A0A8H4QPG4</accession>
<keyword evidence="3" id="KW-1185">Reference proteome</keyword>
<feature type="region of interest" description="Disordered" evidence="1">
    <location>
        <begin position="18"/>
        <end position="61"/>
    </location>
</feature>
<proteinExistence type="predicted"/>